<reference evidence="2" key="2">
    <citation type="submission" date="2015-01" db="EMBL/GenBank/DDBJ databases">
        <title>Evolutionary Origins and Diversification of the Mycorrhizal Mutualists.</title>
        <authorList>
            <consortium name="DOE Joint Genome Institute"/>
            <consortium name="Mycorrhizal Genomics Consortium"/>
            <person name="Kohler A."/>
            <person name="Kuo A."/>
            <person name="Nagy L.G."/>
            <person name="Floudas D."/>
            <person name="Copeland A."/>
            <person name="Barry K.W."/>
            <person name="Cichocki N."/>
            <person name="Veneault-Fourrey C."/>
            <person name="LaButti K."/>
            <person name="Lindquist E.A."/>
            <person name="Lipzen A."/>
            <person name="Lundell T."/>
            <person name="Morin E."/>
            <person name="Murat C."/>
            <person name="Riley R."/>
            <person name="Ohm R."/>
            <person name="Sun H."/>
            <person name="Tunlid A."/>
            <person name="Henrissat B."/>
            <person name="Grigoriev I.V."/>
            <person name="Hibbett D.S."/>
            <person name="Martin F."/>
        </authorList>
    </citation>
    <scope>NUCLEOTIDE SEQUENCE [LARGE SCALE GENOMIC DNA]</scope>
    <source>
        <strain evidence="2">Ve08.2h10</strain>
    </source>
</reference>
<name>A0A0D0DLT2_9AGAM</name>
<organism evidence="1 2">
    <name type="scientific">Paxillus rubicundulus Ve08.2h10</name>
    <dbReference type="NCBI Taxonomy" id="930991"/>
    <lineage>
        <taxon>Eukaryota</taxon>
        <taxon>Fungi</taxon>
        <taxon>Dikarya</taxon>
        <taxon>Basidiomycota</taxon>
        <taxon>Agaricomycotina</taxon>
        <taxon>Agaricomycetes</taxon>
        <taxon>Agaricomycetidae</taxon>
        <taxon>Boletales</taxon>
        <taxon>Paxilineae</taxon>
        <taxon>Paxillaceae</taxon>
        <taxon>Paxillus</taxon>
    </lineage>
</organism>
<dbReference type="EMBL" id="KN825289">
    <property type="protein sequence ID" value="KIK92348.1"/>
    <property type="molecule type" value="Genomic_DNA"/>
</dbReference>
<gene>
    <name evidence="1" type="ORF">PAXRUDRAFT_830030</name>
</gene>
<dbReference type="HOGENOM" id="CLU_3014852_0_0_1"/>
<dbReference type="Proteomes" id="UP000054538">
    <property type="component" value="Unassembled WGS sequence"/>
</dbReference>
<accession>A0A0D0DLT2</accession>
<reference evidence="1 2" key="1">
    <citation type="submission" date="2014-04" db="EMBL/GenBank/DDBJ databases">
        <authorList>
            <consortium name="DOE Joint Genome Institute"/>
            <person name="Kuo A."/>
            <person name="Kohler A."/>
            <person name="Jargeat P."/>
            <person name="Nagy L.G."/>
            <person name="Floudas D."/>
            <person name="Copeland A."/>
            <person name="Barry K.W."/>
            <person name="Cichocki N."/>
            <person name="Veneault-Fourrey C."/>
            <person name="LaButti K."/>
            <person name="Lindquist E.A."/>
            <person name="Lipzen A."/>
            <person name="Lundell T."/>
            <person name="Morin E."/>
            <person name="Murat C."/>
            <person name="Sun H."/>
            <person name="Tunlid A."/>
            <person name="Henrissat B."/>
            <person name="Grigoriev I.V."/>
            <person name="Hibbett D.S."/>
            <person name="Martin F."/>
            <person name="Nordberg H.P."/>
            <person name="Cantor M.N."/>
            <person name="Hua S.X."/>
        </authorList>
    </citation>
    <scope>NUCLEOTIDE SEQUENCE [LARGE SCALE GENOMIC DNA]</scope>
    <source>
        <strain evidence="1 2">Ve08.2h10</strain>
    </source>
</reference>
<evidence type="ECO:0000313" key="1">
    <source>
        <dbReference type="EMBL" id="KIK92348.1"/>
    </source>
</evidence>
<dbReference type="AlphaFoldDB" id="A0A0D0DLT2"/>
<protein>
    <submittedName>
        <fullName evidence="1">Uncharacterized protein</fullName>
    </submittedName>
</protein>
<evidence type="ECO:0000313" key="2">
    <source>
        <dbReference type="Proteomes" id="UP000054538"/>
    </source>
</evidence>
<dbReference type="InParanoid" id="A0A0D0DLT2"/>
<proteinExistence type="predicted"/>
<sequence>MTLMRKGWYYERHHLLMIATANQNYRLHERLGARKQILLHIPQGIITAKVFVCRHG</sequence>
<keyword evidence="2" id="KW-1185">Reference proteome</keyword>